<feature type="compositionally biased region" description="Low complexity" evidence="1">
    <location>
        <begin position="100"/>
        <end position="110"/>
    </location>
</feature>
<dbReference type="Proteomes" id="UP000419144">
    <property type="component" value="Unassembled WGS sequence"/>
</dbReference>
<feature type="region of interest" description="Disordered" evidence="1">
    <location>
        <begin position="354"/>
        <end position="458"/>
    </location>
</feature>
<feature type="compositionally biased region" description="Low complexity" evidence="1">
    <location>
        <begin position="383"/>
        <end position="394"/>
    </location>
</feature>
<evidence type="ECO:0000313" key="2">
    <source>
        <dbReference type="EMBL" id="GET86370.1"/>
    </source>
</evidence>
<evidence type="ECO:0000256" key="1">
    <source>
        <dbReference type="SAM" id="MobiDB-lite"/>
    </source>
</evidence>
<feature type="region of interest" description="Disordered" evidence="1">
    <location>
        <begin position="47"/>
        <end position="79"/>
    </location>
</feature>
<evidence type="ECO:0000313" key="3">
    <source>
        <dbReference type="Proteomes" id="UP000419144"/>
    </source>
</evidence>
<keyword evidence="3" id="KW-1185">Reference proteome</keyword>
<comment type="caution">
    <text evidence="2">The sequence shown here is derived from an EMBL/GenBank/DDBJ whole genome shotgun (WGS) entry which is preliminary data.</text>
</comment>
<feature type="compositionally biased region" description="Polar residues" evidence="1">
    <location>
        <begin position="145"/>
        <end position="155"/>
    </location>
</feature>
<organism evidence="2 3">
    <name type="scientific">Leishmania tarentolae</name>
    <name type="common">Sauroleishmania tarentolae</name>
    <dbReference type="NCBI Taxonomy" id="5689"/>
    <lineage>
        <taxon>Eukaryota</taxon>
        <taxon>Discoba</taxon>
        <taxon>Euglenozoa</taxon>
        <taxon>Kinetoplastea</taxon>
        <taxon>Metakinetoplastina</taxon>
        <taxon>Trypanosomatida</taxon>
        <taxon>Trypanosomatidae</taxon>
        <taxon>Leishmaniinae</taxon>
        <taxon>Leishmania</taxon>
        <taxon>lizard Leishmania</taxon>
    </lineage>
</organism>
<feature type="region of interest" description="Disordered" evidence="1">
    <location>
        <begin position="145"/>
        <end position="167"/>
    </location>
</feature>
<reference evidence="2" key="1">
    <citation type="submission" date="2019-11" db="EMBL/GenBank/DDBJ databases">
        <title>Leishmania tarentolae CDS.</title>
        <authorList>
            <person name="Goto Y."/>
            <person name="Yamagishi J."/>
        </authorList>
    </citation>
    <scope>NUCLEOTIDE SEQUENCE [LARGE SCALE GENOMIC DNA]</scope>
    <source>
        <strain evidence="2">Parrot Tar II</strain>
    </source>
</reference>
<feature type="compositionally biased region" description="Basic and acidic residues" evidence="1">
    <location>
        <begin position="419"/>
        <end position="429"/>
    </location>
</feature>
<gene>
    <name evidence="2" type="ORF">LtaPh_0911400</name>
</gene>
<feature type="compositionally biased region" description="Polar residues" evidence="1">
    <location>
        <begin position="366"/>
        <end position="382"/>
    </location>
</feature>
<dbReference type="OrthoDB" id="266535at2759"/>
<accession>A0A640K9R1</accession>
<feature type="compositionally biased region" description="Polar residues" evidence="1">
    <location>
        <begin position="449"/>
        <end position="458"/>
    </location>
</feature>
<protein>
    <submittedName>
        <fullName evidence="2">Uncharacterized protein</fullName>
    </submittedName>
</protein>
<dbReference type="EMBL" id="BLBS01000010">
    <property type="protein sequence ID" value="GET86370.1"/>
    <property type="molecule type" value="Genomic_DNA"/>
</dbReference>
<dbReference type="VEuPathDB" id="TriTrypDB:LtaPh_0911400"/>
<feature type="compositionally biased region" description="Low complexity" evidence="1">
    <location>
        <begin position="157"/>
        <end position="167"/>
    </location>
</feature>
<sequence>MFLFRRSAESMEYDDERDESICSTMDHANGDTAAAGERTTSAVVDNGDILRQTSGSAESLEEAHDAPHTPLDGTVPPPDLQDVLECQPLHDDDLEADMASAAPAASAPAPSHGPPLPPMSRTCNGNLRSEEAGNITQRNRRYSYNSHFSGLSPRSASGISRGRSHSLSGLSAADMSDVYEQQYRRCTSVVKSARALSARRASSVNGVVGVIDDCYTPGSRPRSSAMTESERIAVDRMMENECRRQEAAERSAQFTLAREATIVEKELAREKAAYSRRMRLDEELNARLAKSSRDREERINAAAEYRQKLEHERLSLLYESMMEKETRHHFRNPYTLMAAQRRYSLEMRSPAAIAPQRRASFPSVKANGNTQISPRSSEGITNGTTEGRGTSSPSTRRRSSTPSIAKDTPRQCLPLSAWKKPEQPRRESRQSNISARHRCLSPKDWRPTSLVSHTHQWH</sequence>
<proteinExistence type="predicted"/>
<feature type="region of interest" description="Disordered" evidence="1">
    <location>
        <begin position="100"/>
        <end position="127"/>
    </location>
</feature>
<dbReference type="AlphaFoldDB" id="A0A640K9R1"/>
<name>A0A640K9R1_LEITA</name>